<evidence type="ECO:0000313" key="13">
    <source>
        <dbReference type="Proteomes" id="UP000588098"/>
    </source>
</evidence>
<evidence type="ECO:0000256" key="2">
    <source>
        <dbReference type="ARBA" id="ARBA00005369"/>
    </source>
</evidence>
<gene>
    <name evidence="12" type="ORF">FHS42_001687</name>
</gene>
<evidence type="ECO:0000256" key="6">
    <source>
        <dbReference type="ARBA" id="ARBA00022603"/>
    </source>
</evidence>
<comment type="similarity">
    <text evidence="2">Belongs to the methyltransferase superfamily. L-isoaspartyl/D-aspartyl protein methyltransferase family.</text>
</comment>
<evidence type="ECO:0000256" key="10">
    <source>
        <dbReference type="ARBA" id="ARBA00031323"/>
    </source>
</evidence>
<evidence type="ECO:0000256" key="3">
    <source>
        <dbReference type="ARBA" id="ARBA00011890"/>
    </source>
</evidence>
<dbReference type="EMBL" id="JACHJL010000003">
    <property type="protein sequence ID" value="MBB5934640.1"/>
    <property type="molecule type" value="Genomic_DNA"/>
</dbReference>
<comment type="caution">
    <text evidence="12">The sequence shown here is derived from an EMBL/GenBank/DDBJ whole genome shotgun (WGS) entry which is preliminary data.</text>
</comment>
<evidence type="ECO:0000256" key="11">
    <source>
        <dbReference type="ARBA" id="ARBA00031350"/>
    </source>
</evidence>
<evidence type="ECO:0000256" key="1">
    <source>
        <dbReference type="ARBA" id="ARBA00004496"/>
    </source>
</evidence>
<dbReference type="Proteomes" id="UP000588098">
    <property type="component" value="Unassembled WGS sequence"/>
</dbReference>
<dbReference type="PANTHER" id="PTHR11579">
    <property type="entry name" value="PROTEIN-L-ISOASPARTATE O-METHYLTRANSFERASE"/>
    <property type="match status" value="1"/>
</dbReference>
<keyword evidence="13" id="KW-1185">Reference proteome</keyword>
<dbReference type="GO" id="GO:0005737">
    <property type="term" value="C:cytoplasm"/>
    <property type="evidence" value="ECO:0007669"/>
    <property type="project" value="UniProtKB-SubCell"/>
</dbReference>
<dbReference type="PANTHER" id="PTHR11579:SF0">
    <property type="entry name" value="PROTEIN-L-ISOASPARTATE(D-ASPARTATE) O-METHYLTRANSFERASE"/>
    <property type="match status" value="1"/>
</dbReference>
<proteinExistence type="inferred from homology"/>
<dbReference type="InterPro" id="IPR029063">
    <property type="entry name" value="SAM-dependent_MTases_sf"/>
</dbReference>
<keyword evidence="8" id="KW-0949">S-adenosyl-L-methionine</keyword>
<dbReference type="SUPFAM" id="SSF53335">
    <property type="entry name" value="S-adenosyl-L-methionine-dependent methyltransferases"/>
    <property type="match status" value="1"/>
</dbReference>
<dbReference type="CDD" id="cd02440">
    <property type="entry name" value="AdoMet_MTases"/>
    <property type="match status" value="1"/>
</dbReference>
<dbReference type="GO" id="GO:0004719">
    <property type="term" value="F:protein-L-isoaspartate (D-aspartate) O-methyltransferase activity"/>
    <property type="evidence" value="ECO:0007669"/>
    <property type="project" value="UniProtKB-EC"/>
</dbReference>
<evidence type="ECO:0000256" key="8">
    <source>
        <dbReference type="ARBA" id="ARBA00022691"/>
    </source>
</evidence>
<dbReference type="EC" id="2.1.1.77" evidence="3"/>
<accession>A0A7W9Q6R6</accession>
<dbReference type="Pfam" id="PF01135">
    <property type="entry name" value="PCMT"/>
    <property type="match status" value="1"/>
</dbReference>
<dbReference type="GO" id="GO:0032259">
    <property type="term" value="P:methylation"/>
    <property type="evidence" value="ECO:0007669"/>
    <property type="project" value="UniProtKB-KW"/>
</dbReference>
<comment type="subcellular location">
    <subcellularLocation>
        <location evidence="1">Cytoplasm</location>
    </subcellularLocation>
</comment>
<evidence type="ECO:0000313" key="12">
    <source>
        <dbReference type="EMBL" id="MBB5934640.1"/>
    </source>
</evidence>
<evidence type="ECO:0000256" key="9">
    <source>
        <dbReference type="ARBA" id="ARBA00030757"/>
    </source>
</evidence>
<evidence type="ECO:0000256" key="4">
    <source>
        <dbReference type="ARBA" id="ARBA00013346"/>
    </source>
</evidence>
<reference evidence="12 13" key="1">
    <citation type="submission" date="2020-08" db="EMBL/GenBank/DDBJ databases">
        <title>Genomic Encyclopedia of Type Strains, Phase III (KMG-III): the genomes of soil and plant-associated and newly described type strains.</title>
        <authorList>
            <person name="Whitman W."/>
        </authorList>
    </citation>
    <scope>NUCLEOTIDE SEQUENCE [LARGE SCALE GENOMIC DNA]</scope>
    <source>
        <strain evidence="12 13">CECT 8305</strain>
    </source>
</reference>
<keyword evidence="5" id="KW-0963">Cytoplasm</keyword>
<keyword evidence="6 12" id="KW-0489">Methyltransferase</keyword>
<dbReference type="Gene3D" id="3.40.50.150">
    <property type="entry name" value="Vaccinia Virus protein VP39"/>
    <property type="match status" value="1"/>
</dbReference>
<keyword evidence="7 12" id="KW-0808">Transferase</keyword>
<dbReference type="RefSeq" id="WP_184570284.1">
    <property type="nucleotide sequence ID" value="NZ_JACHJL010000003.1"/>
</dbReference>
<name>A0A7W9Q6R6_9ACTN</name>
<evidence type="ECO:0000256" key="7">
    <source>
        <dbReference type="ARBA" id="ARBA00022679"/>
    </source>
</evidence>
<organism evidence="12 13">
    <name type="scientific">Streptomyces zagrosensis</name>
    <dbReference type="NCBI Taxonomy" id="1042984"/>
    <lineage>
        <taxon>Bacteria</taxon>
        <taxon>Bacillati</taxon>
        <taxon>Actinomycetota</taxon>
        <taxon>Actinomycetes</taxon>
        <taxon>Kitasatosporales</taxon>
        <taxon>Streptomycetaceae</taxon>
        <taxon>Streptomyces</taxon>
    </lineage>
</organism>
<protein>
    <recommendedName>
        <fullName evidence="4">Protein-L-isoaspartate O-methyltransferase</fullName>
        <ecNumber evidence="3">2.1.1.77</ecNumber>
    </recommendedName>
    <alternativeName>
        <fullName evidence="11">L-isoaspartyl protein carboxyl methyltransferase</fullName>
    </alternativeName>
    <alternativeName>
        <fullName evidence="9">Protein L-isoaspartyl methyltransferase</fullName>
    </alternativeName>
    <alternativeName>
        <fullName evidence="10">Protein-beta-aspartate methyltransferase</fullName>
    </alternativeName>
</protein>
<sequence>MTDAHQERPGREELGRMLLSGGVLAADWAASFAAVPRASFLPALMWPFDMQTGQSVPVARSAAPDTWYAYADADVPVVTQWDDGQHSGLEPGTVSTSSASMPSVVFRMLNELDVRPGDRVLEIGTGTGWNAALLAHRLGVENVVTVELDSAVAAAARAALKGFGLAVPVIHRDGLKGYAEGAPYDRIIATCGFRSVPFAWVEQSRPGAVIVAPWGTHYGNADAVARLTVAHDGQSATGAFTGPVEFMKARAQRLPPVVHSAYVSGSASDRDKTSTALTESEFLGERFSVQRFALGLKLRECVHVVAEKRDGTRPVWFYGRTDRSWACVMFADGAEAQVWQSGPRRLWDEAESAYRWWEGRGKPGYDRFGLTVTAEGHSAWVDDPADSWPV</sequence>
<dbReference type="AlphaFoldDB" id="A0A7W9Q6R6"/>
<dbReference type="InterPro" id="IPR000682">
    <property type="entry name" value="PCMT"/>
</dbReference>
<evidence type="ECO:0000256" key="5">
    <source>
        <dbReference type="ARBA" id="ARBA00022490"/>
    </source>
</evidence>